<dbReference type="STRING" id="396268.IV45_GL000579"/>
<name>A0A0R2HZL1_9LACO</name>
<evidence type="ECO:0000256" key="2">
    <source>
        <dbReference type="ARBA" id="ARBA00022801"/>
    </source>
</evidence>
<dbReference type="InterPro" id="IPR051056">
    <property type="entry name" value="Glycosyl_Hydrolase_73"/>
</dbReference>
<dbReference type="PANTHER" id="PTHR33308">
    <property type="entry name" value="PEPTIDOGLYCAN HYDROLASE FLGJ"/>
    <property type="match status" value="1"/>
</dbReference>
<dbReference type="SMART" id="SM00047">
    <property type="entry name" value="LYZ2"/>
    <property type="match status" value="1"/>
</dbReference>
<protein>
    <recommendedName>
        <fullName evidence="5">Mannosyl-glycoprotein endo-beta-N-acetylglucosamidase-like domain-containing protein</fullName>
    </recommendedName>
</protein>
<organism evidence="6 7">
    <name type="scientific">Limosilactobacillus secaliphilus</name>
    <dbReference type="NCBI Taxonomy" id="396268"/>
    <lineage>
        <taxon>Bacteria</taxon>
        <taxon>Bacillati</taxon>
        <taxon>Bacillota</taxon>
        <taxon>Bacilli</taxon>
        <taxon>Lactobacillales</taxon>
        <taxon>Lactobacillaceae</taxon>
        <taxon>Limosilactobacillus</taxon>
    </lineage>
</organism>
<dbReference type="Gene3D" id="4.10.80.30">
    <property type="entry name" value="DNA polymerase, domain 6"/>
    <property type="match status" value="1"/>
</dbReference>
<feature type="chain" id="PRO_5006418041" description="Mannosyl-glycoprotein endo-beta-N-acetylglucosamidase-like domain-containing protein" evidence="4">
    <location>
        <begin position="37"/>
        <end position="909"/>
    </location>
</feature>
<keyword evidence="2" id="KW-0378">Hydrolase</keyword>
<keyword evidence="7" id="KW-1185">Reference proteome</keyword>
<dbReference type="AlphaFoldDB" id="A0A0R2HZL1"/>
<gene>
    <name evidence="6" type="ORF">IV45_GL000579</name>
</gene>
<keyword evidence="4" id="KW-0732">Signal</keyword>
<dbReference type="GO" id="GO:0004040">
    <property type="term" value="F:amidase activity"/>
    <property type="evidence" value="ECO:0007669"/>
    <property type="project" value="InterPro"/>
</dbReference>
<dbReference type="RefSeq" id="WP_057741280.1">
    <property type="nucleotide sequence ID" value="NZ_JQBW01000010.1"/>
</dbReference>
<evidence type="ECO:0000259" key="5">
    <source>
        <dbReference type="SMART" id="SM00047"/>
    </source>
</evidence>
<evidence type="ECO:0000256" key="3">
    <source>
        <dbReference type="SAM" id="MobiDB-lite"/>
    </source>
</evidence>
<dbReference type="OrthoDB" id="37530at2"/>
<reference evidence="6 7" key="1">
    <citation type="journal article" date="2015" name="Genome Announc.">
        <title>Expanding the biotechnology potential of lactobacilli through comparative genomics of 213 strains and associated genera.</title>
        <authorList>
            <person name="Sun Z."/>
            <person name="Harris H.M."/>
            <person name="McCann A."/>
            <person name="Guo C."/>
            <person name="Argimon S."/>
            <person name="Zhang W."/>
            <person name="Yang X."/>
            <person name="Jeffery I.B."/>
            <person name="Cooney J.C."/>
            <person name="Kagawa T.F."/>
            <person name="Liu W."/>
            <person name="Song Y."/>
            <person name="Salvetti E."/>
            <person name="Wrobel A."/>
            <person name="Rasinkangas P."/>
            <person name="Parkhill J."/>
            <person name="Rea M.C."/>
            <person name="O'Sullivan O."/>
            <person name="Ritari J."/>
            <person name="Douillard F.P."/>
            <person name="Paul Ross R."/>
            <person name="Yang R."/>
            <person name="Briner A.E."/>
            <person name="Felis G.E."/>
            <person name="de Vos W.M."/>
            <person name="Barrangou R."/>
            <person name="Klaenhammer T.R."/>
            <person name="Caufield P.W."/>
            <person name="Cui Y."/>
            <person name="Zhang H."/>
            <person name="O'Toole P.W."/>
        </authorList>
    </citation>
    <scope>NUCLEOTIDE SEQUENCE [LARGE SCALE GENOMIC DNA]</scope>
    <source>
        <strain evidence="6 7">DSM 17896</strain>
    </source>
</reference>
<feature type="domain" description="Mannosyl-glycoprotein endo-beta-N-acetylglucosamidase-like" evidence="5">
    <location>
        <begin position="162"/>
        <end position="314"/>
    </location>
</feature>
<feature type="region of interest" description="Disordered" evidence="3">
    <location>
        <begin position="105"/>
        <end position="124"/>
    </location>
</feature>
<proteinExistence type="inferred from homology"/>
<comment type="similarity">
    <text evidence="1">Belongs to the glycosyl hydrolase 73 family.</text>
</comment>
<dbReference type="Proteomes" id="UP000050934">
    <property type="component" value="Unassembled WGS sequence"/>
</dbReference>
<dbReference type="Gene3D" id="1.10.530.10">
    <property type="match status" value="1"/>
</dbReference>
<evidence type="ECO:0000313" key="6">
    <source>
        <dbReference type="EMBL" id="KRN58136.1"/>
    </source>
</evidence>
<dbReference type="PANTHER" id="PTHR33308:SF9">
    <property type="entry name" value="PEPTIDOGLYCAN HYDROLASE FLGJ"/>
    <property type="match status" value="1"/>
</dbReference>
<feature type="signal peptide" evidence="4">
    <location>
        <begin position="1"/>
        <end position="36"/>
    </location>
</feature>
<accession>A0A0R2HZL1</accession>
<evidence type="ECO:0000256" key="1">
    <source>
        <dbReference type="ARBA" id="ARBA00010266"/>
    </source>
</evidence>
<evidence type="ECO:0000256" key="4">
    <source>
        <dbReference type="SAM" id="SignalP"/>
    </source>
</evidence>
<dbReference type="EMBL" id="JQBW01000010">
    <property type="protein sequence ID" value="KRN58136.1"/>
    <property type="molecule type" value="Genomic_DNA"/>
</dbReference>
<comment type="caution">
    <text evidence="6">The sequence shown here is derived from an EMBL/GenBank/DDBJ whole genome shotgun (WGS) entry which is preliminary data.</text>
</comment>
<dbReference type="InterPro" id="IPR002901">
    <property type="entry name" value="MGlyc_endo_b_GlcNAc-like_dom"/>
</dbReference>
<sequence>MNENGNNGFKKPALTLWSTIFTFSASLLLLQGAAHAATQNDVAANNHKAVVSGNNKDNNANNNQSGNIVLNQNSSAAVNNESSATNSASAAQNTQTVVKVPTNTVNDSASSAQSSAASSSANVVNSTATTTTLNVAKMQPSFAAVNMRVNLATSASSSDDGLRNLDASQRAFLDSIKSGAMDGWRKYGVLPSLTAAQAILESAWGRSALSTEGHNLFGIKGSYNGQSIYMMTREVYGGSSVYVNAAFRRYANNSESVADHGYFLASNSRYHNLLWKTNYRDVTYLIRADGYATDPGYTVALNNLIERYNLNAWDGEAMNTNIGNLDAMYAGTDGQIHISGWHASNKYDSKMHHFIIILDKTTGHEIYRQEVAGVYRQDVQNAYPTSKISGWGGYSLAMPYNASIAGHSLQVVSRYTYNNNGEPNGGDDYYFDPVAMNANYAYLDNFKVNGSKIDVSGWNANDMTIKDGHHYIILFDHTTNKEVARHEVTNGNSADVANVHSDVYGADHSRFSTSFDYTPAIAGHDLQIISRYTASSDGNSDYSDYWFDPVSFNANDAYLDNFKVDTADGKLYVSGWNANDMSVKYQRHFIILYDETTGREIARKEVQNGDSEDVANAGFGDDYGSNHCRFSAEFTYDPSVAGHKLAVISRYTSSNDGNSNYSDYWFSPKTITFANDAWLDNFKLSNGKIIASGWNANDLSSQYKKHYVILYDATTHKEVSRQVVNNQSSVDVYNNGYSNVYGAKDCRFQASFDYDPSLAGHDLQIVSRYTSSDDGNSNYSDYWFSPQEFNFVNAGYLDEFSENDDGEIDVTGWNANDFSSSYNKHYVILFDATTGKEVARKLVPTFGSNDVYNAGYQNVYNSNKCRFTTNFSIPAKLKGHSLRIISRYTSSNDGNSNYSDLWFAPKVFR</sequence>
<dbReference type="PATRIC" id="fig|396268.3.peg.587"/>
<evidence type="ECO:0000313" key="7">
    <source>
        <dbReference type="Proteomes" id="UP000050934"/>
    </source>
</evidence>
<dbReference type="Pfam" id="PF01832">
    <property type="entry name" value="Glucosaminidase"/>
    <property type="match status" value="1"/>
</dbReference>